<proteinExistence type="predicted"/>
<feature type="region of interest" description="Disordered" evidence="1">
    <location>
        <begin position="69"/>
        <end position="96"/>
    </location>
</feature>
<comment type="caution">
    <text evidence="2">The sequence shown here is derived from an EMBL/GenBank/DDBJ whole genome shotgun (WGS) entry which is preliminary data.</text>
</comment>
<keyword evidence="3" id="KW-1185">Reference proteome</keyword>
<organism evidence="2 3">
    <name type="scientific">Trichinella murrelli</name>
    <dbReference type="NCBI Taxonomy" id="144512"/>
    <lineage>
        <taxon>Eukaryota</taxon>
        <taxon>Metazoa</taxon>
        <taxon>Ecdysozoa</taxon>
        <taxon>Nematoda</taxon>
        <taxon>Enoplea</taxon>
        <taxon>Dorylaimia</taxon>
        <taxon>Trichinellida</taxon>
        <taxon>Trichinellidae</taxon>
        <taxon>Trichinella</taxon>
    </lineage>
</organism>
<reference evidence="2 3" key="1">
    <citation type="submission" date="2015-01" db="EMBL/GenBank/DDBJ databases">
        <title>Evolution of Trichinella species and genotypes.</title>
        <authorList>
            <person name="Korhonen P.K."/>
            <person name="Edoardo P."/>
            <person name="Giuseppe L.R."/>
            <person name="Gasser R.B."/>
        </authorList>
    </citation>
    <scope>NUCLEOTIDE SEQUENCE [LARGE SCALE GENOMIC DNA]</scope>
    <source>
        <strain evidence="2">ISS417</strain>
    </source>
</reference>
<feature type="compositionally biased region" description="Basic and acidic residues" evidence="1">
    <location>
        <begin position="133"/>
        <end position="148"/>
    </location>
</feature>
<feature type="region of interest" description="Disordered" evidence="1">
    <location>
        <begin position="122"/>
        <end position="148"/>
    </location>
</feature>
<gene>
    <name evidence="2" type="ORF">T05_2569</name>
</gene>
<name>A0A0V0T2A9_9BILA</name>
<dbReference type="OrthoDB" id="10405201at2759"/>
<evidence type="ECO:0000313" key="2">
    <source>
        <dbReference type="EMBL" id="KRX33131.1"/>
    </source>
</evidence>
<protein>
    <submittedName>
        <fullName evidence="2">Uncharacterized protein</fullName>
    </submittedName>
</protein>
<sequence>MKSAVPPLLQPDLEQNERHRLVQLRQTPNRGNKSFPPAQFKDAADENHGWLLATDPRDPTSRCLTSRRSACRSKGRKPGDCQQDNGGIEFQLTHPGAPLRRNTSIYGSGGDHPVIKRTSVECNCSDGTNVDDGDTKERSRERRRAGQE</sequence>
<evidence type="ECO:0000256" key="1">
    <source>
        <dbReference type="SAM" id="MobiDB-lite"/>
    </source>
</evidence>
<evidence type="ECO:0000313" key="3">
    <source>
        <dbReference type="Proteomes" id="UP000055048"/>
    </source>
</evidence>
<dbReference type="Proteomes" id="UP000055048">
    <property type="component" value="Unassembled WGS sequence"/>
</dbReference>
<dbReference type="AlphaFoldDB" id="A0A0V0T2A9"/>
<dbReference type="EMBL" id="JYDJ01000903">
    <property type="protein sequence ID" value="KRX33131.1"/>
    <property type="molecule type" value="Genomic_DNA"/>
</dbReference>
<accession>A0A0V0T2A9</accession>